<evidence type="ECO:0000256" key="1">
    <source>
        <dbReference type="SAM" id="Phobius"/>
    </source>
</evidence>
<keyword evidence="1" id="KW-0472">Membrane</keyword>
<proteinExistence type="predicted"/>
<dbReference type="AlphaFoldDB" id="A0A2T9X5M2"/>
<accession>A0A2T9X5M2</accession>
<keyword evidence="1" id="KW-0812">Transmembrane</keyword>
<dbReference type="PANTHER" id="PTHR35902:SF3">
    <property type="entry name" value="NPCBM-ASSOCIATED, NEW3 DOMAIN OF ALPHA-GALACTOSIDASE"/>
    <property type="match status" value="1"/>
</dbReference>
<dbReference type="PANTHER" id="PTHR35902">
    <property type="entry name" value="S-LAYER DOMAIN-LIKE PROTEIN-RELATED"/>
    <property type="match status" value="1"/>
</dbReference>
<sequence length="628" mass="67961">MKYVTTIMIIMILLISFIPLMGHSEVSYNISGYAKVKGLIAPGESEVPITFTLVNTGGTLYNVNITPVSVYPFEVYSGYYNSTNIVNIPELQTNQEINITFLYNIAQSARDGIYKIQLKISSAELNKTVCFTVPILGYVQISAQSTWGTPSSPMIVTAGESDVPLTIILINQGNVIATNVSLCLPSTYPVDFLEKNIKIGYLPVGEEIPITVYASIFNNATTGVFYVPIKVKYFISSCCMVNLPVIISGYENFSISTIWGTTSSPITASPGSTQLPLTFIVKNLGDITATNVSIQIVKSFPLILSQNTIYIGIVPAGEYNLNTITASVYPNATPGIYYIKAIIHYFDTSSTEYIPVLISAPQLSLNAITIPPQIFPGYFDVRVEAIILNHGSGIAQNAYVYLKSPFEVISQNNISLGAIPPGVPINATFLINVPNSTKPGEYNLTFIIKYDGGEIEKTFNITVYNKANIIIEKIIYPTINPGSSAVPITIILKNVGNATACNVKVILGSSNVITPHVSTSNPLEALTASEQEIGDLKPGEEINVTYIVDISSGASPGYYPISIILVWNQTGSIYPLAQVDESTIYVSPSVLSQITSYDILSIPVIYIVIIAVIIVILVAIAVARRGKK</sequence>
<organism evidence="2 3">
    <name type="scientific">Acidianus hospitalis</name>
    <dbReference type="NCBI Taxonomy" id="563177"/>
    <lineage>
        <taxon>Archaea</taxon>
        <taxon>Thermoproteota</taxon>
        <taxon>Thermoprotei</taxon>
        <taxon>Sulfolobales</taxon>
        <taxon>Sulfolobaceae</taxon>
        <taxon>Acidianus</taxon>
    </lineage>
</organism>
<evidence type="ECO:0000313" key="2">
    <source>
        <dbReference type="EMBL" id="PVU75396.1"/>
    </source>
</evidence>
<reference evidence="2 3" key="1">
    <citation type="journal article" date="2015" name="Appl. Environ. Microbiol.">
        <title>Nanoarchaeota, Their Sulfolobales Host, and Nanoarchaeota Virus Distribution across Yellowstone National Park Hot Springs.</title>
        <authorList>
            <person name="Munson-McGee J.H."/>
            <person name="Field E.K."/>
            <person name="Bateson M."/>
            <person name="Rooney C."/>
            <person name="Stepanauskas R."/>
            <person name="Young M.J."/>
        </authorList>
    </citation>
    <scope>NUCLEOTIDE SEQUENCE [LARGE SCALE GENOMIC DNA]</scope>
    <source>
        <strain evidence="2">SCGC AC-742_N10</strain>
    </source>
</reference>
<evidence type="ECO:0008006" key="4">
    <source>
        <dbReference type="Google" id="ProtNLM"/>
    </source>
</evidence>
<keyword evidence="1" id="KW-1133">Transmembrane helix</keyword>
<name>A0A2T9X5M2_9CREN</name>
<feature type="transmembrane region" description="Helical" evidence="1">
    <location>
        <begin position="599"/>
        <end position="623"/>
    </location>
</feature>
<dbReference type="Proteomes" id="UP000245638">
    <property type="component" value="Unassembled WGS sequence"/>
</dbReference>
<gene>
    <name evidence="2" type="ORF">DDW13_05030</name>
</gene>
<evidence type="ECO:0000313" key="3">
    <source>
        <dbReference type="Proteomes" id="UP000245638"/>
    </source>
</evidence>
<protein>
    <recommendedName>
        <fullName evidence="4">S-layer domain-like protein</fullName>
    </recommendedName>
</protein>
<comment type="caution">
    <text evidence="2">The sequence shown here is derived from an EMBL/GenBank/DDBJ whole genome shotgun (WGS) entry which is preliminary data.</text>
</comment>
<dbReference type="EMBL" id="QEFD01000145">
    <property type="protein sequence ID" value="PVU75396.1"/>
    <property type="molecule type" value="Genomic_DNA"/>
</dbReference>